<dbReference type="EC" id="3.1.2.4" evidence="3"/>
<comment type="function">
    <text evidence="6">Hydrolyzes 3-hydroxyisobutyryl-CoA (HIBYL-CoA), a saline catabolite. Has high activity toward isobutyryl-CoA. Could be an isobutyryl-CoA dehydrogenase that functions in valine catabolism. Also hydrolyzes 3-hydroxypropanoyl-CoA.</text>
</comment>
<name>A0ABM0GSA9_SACKO</name>
<protein>
    <recommendedName>
        <fullName evidence="4">3-hydroxyisobutyryl-CoA hydrolase, mitochondrial</fullName>
        <ecNumber evidence="3">3.1.2.4</ecNumber>
    </recommendedName>
    <alternativeName>
        <fullName evidence="7">3-hydroxyisobutyryl-coenzyme A hydrolase</fullName>
    </alternativeName>
</protein>
<evidence type="ECO:0000256" key="1">
    <source>
        <dbReference type="ARBA" id="ARBA00001709"/>
    </source>
</evidence>
<reference evidence="10" key="1">
    <citation type="submission" date="2025-08" db="UniProtKB">
        <authorList>
            <consortium name="RefSeq"/>
        </authorList>
    </citation>
    <scope>IDENTIFICATION</scope>
    <source>
        <tissue evidence="10">Testes</tissue>
    </source>
</reference>
<evidence type="ECO:0000259" key="8">
    <source>
        <dbReference type="Pfam" id="PF16113"/>
    </source>
</evidence>
<dbReference type="CDD" id="cd06558">
    <property type="entry name" value="crotonase-like"/>
    <property type="match status" value="1"/>
</dbReference>
<comment type="catalytic activity">
    <reaction evidence="1">
        <text>3-hydroxy-2-methylpropanoyl-CoA + H2O = 3-hydroxy-2-methylpropanoate + CoA + H(+)</text>
        <dbReference type="Rhea" id="RHEA:20888"/>
        <dbReference type="ChEBI" id="CHEBI:11805"/>
        <dbReference type="ChEBI" id="CHEBI:15377"/>
        <dbReference type="ChEBI" id="CHEBI:15378"/>
        <dbReference type="ChEBI" id="CHEBI:57287"/>
        <dbReference type="ChEBI" id="CHEBI:57340"/>
        <dbReference type="EC" id="3.1.2.4"/>
    </reaction>
</comment>
<keyword evidence="5" id="KW-0378">Hydrolase</keyword>
<dbReference type="InterPro" id="IPR045004">
    <property type="entry name" value="ECH_dom"/>
</dbReference>
<dbReference type="PANTHER" id="PTHR43176">
    <property type="entry name" value="3-HYDROXYISOBUTYRYL-COA HYDROLASE-RELATED"/>
    <property type="match status" value="1"/>
</dbReference>
<keyword evidence="9" id="KW-1185">Reference proteome</keyword>
<dbReference type="PANTHER" id="PTHR43176:SF3">
    <property type="entry name" value="3-HYDROXYISOBUTYRYL-COA HYDROLASE, MITOCHONDRIAL"/>
    <property type="match status" value="1"/>
</dbReference>
<dbReference type="SUPFAM" id="SSF52096">
    <property type="entry name" value="ClpP/crotonase"/>
    <property type="match status" value="1"/>
</dbReference>
<dbReference type="InterPro" id="IPR032259">
    <property type="entry name" value="HIBYL-CoA-H"/>
</dbReference>
<dbReference type="NCBIfam" id="NF004127">
    <property type="entry name" value="PRK05617.1"/>
    <property type="match status" value="1"/>
</dbReference>
<evidence type="ECO:0000256" key="5">
    <source>
        <dbReference type="ARBA" id="ARBA00022801"/>
    </source>
</evidence>
<dbReference type="Pfam" id="PF16113">
    <property type="entry name" value="ECH_2"/>
    <property type="match status" value="1"/>
</dbReference>
<accession>A0ABM0GSA9</accession>
<evidence type="ECO:0000256" key="7">
    <source>
        <dbReference type="ARBA" id="ARBA00031181"/>
    </source>
</evidence>
<evidence type="ECO:0000256" key="6">
    <source>
        <dbReference type="ARBA" id="ARBA00024871"/>
    </source>
</evidence>
<dbReference type="GeneID" id="100367527"/>
<organism evidence="9 10">
    <name type="scientific">Saccoglossus kowalevskii</name>
    <name type="common">Acorn worm</name>
    <dbReference type="NCBI Taxonomy" id="10224"/>
    <lineage>
        <taxon>Eukaryota</taxon>
        <taxon>Metazoa</taxon>
        <taxon>Hemichordata</taxon>
        <taxon>Enteropneusta</taxon>
        <taxon>Harrimaniidae</taxon>
        <taxon>Saccoglossus</taxon>
    </lineage>
</organism>
<evidence type="ECO:0000256" key="4">
    <source>
        <dbReference type="ARBA" id="ARBA00016714"/>
    </source>
</evidence>
<evidence type="ECO:0000313" key="10">
    <source>
        <dbReference type="RefSeq" id="XP_002736257.1"/>
    </source>
</evidence>
<evidence type="ECO:0000313" key="9">
    <source>
        <dbReference type="Proteomes" id="UP000694865"/>
    </source>
</evidence>
<feature type="domain" description="Enoyl-CoA hydratase/isomerase" evidence="8">
    <location>
        <begin position="43"/>
        <end position="372"/>
    </location>
</feature>
<dbReference type="RefSeq" id="XP_002736257.1">
    <property type="nucleotide sequence ID" value="XM_002736211.2"/>
</dbReference>
<evidence type="ECO:0000256" key="2">
    <source>
        <dbReference type="ARBA" id="ARBA00005254"/>
    </source>
</evidence>
<comment type="similarity">
    <text evidence="2">Belongs to the enoyl-CoA hydratase/isomerase family.</text>
</comment>
<evidence type="ECO:0000256" key="3">
    <source>
        <dbReference type="ARBA" id="ARBA00011915"/>
    </source>
</evidence>
<gene>
    <name evidence="10" type="primary">LOC100367527</name>
</gene>
<dbReference type="Gene3D" id="3.90.226.10">
    <property type="entry name" value="2-enoyl-CoA Hydratase, Chain A, domain 1"/>
    <property type="match status" value="1"/>
</dbReference>
<dbReference type="Proteomes" id="UP000694865">
    <property type="component" value="Unplaced"/>
</dbReference>
<sequence length="384" mass="42459">MTLQALLNRSPLRRLSVVLQHVRSMSSAASQDDVILEKVKNTAVITMNRPKALNTLNLSMVRKIYPKLKEWESDGSTSLVIIKATGDKAFCAGGDIKAITDAARAGEPHGHNFFKEEYILNHAIGTLRIPYVALINGITMGGGVGLSVHGHFRVATQRTLFAMPETAVGLFPDVGGSYFLSRLGGNLGIYLALTGVRLKGRDVQRAGVATHFVETEQLGDLEKSLINLENANENKVLDVLDSYHNKCTLDADKEFSLKPHLEKIDRLFGGNTLEEIFENLEKDGSEWALKQLEILKRMSPTSMKVTLRQLREGAKMSFNDCFTMEFRICSGCLAGHDFYEGVRAVLVDKDNSPKWNPATINEVTSEIVDAHFKPLDSANELIIN</sequence>
<proteinExistence type="inferred from homology"/>
<dbReference type="InterPro" id="IPR029045">
    <property type="entry name" value="ClpP/crotonase-like_dom_sf"/>
</dbReference>